<dbReference type="STRING" id="8469.M7BX68"/>
<name>M7BX68_CHEMY</name>
<dbReference type="InterPro" id="IPR008983">
    <property type="entry name" value="Tumour_necrosis_fac-like_dom"/>
</dbReference>
<feature type="compositionally biased region" description="Basic and acidic residues" evidence="8">
    <location>
        <begin position="428"/>
        <end position="467"/>
    </location>
</feature>
<evidence type="ECO:0000313" key="11">
    <source>
        <dbReference type="EMBL" id="EMP32712.1"/>
    </source>
</evidence>
<dbReference type="SUPFAM" id="SSF49842">
    <property type="entry name" value="TNF-like"/>
    <property type="match status" value="1"/>
</dbReference>
<feature type="chain" id="PRO_5004080447" evidence="9">
    <location>
        <begin position="21"/>
        <end position="676"/>
    </location>
</feature>
<keyword evidence="7" id="KW-0379">Hydroxylation</keyword>
<sequence>MISTLLTQALLCSVWCPVASTTIFSLAPNQLFTMDALNGAAETEDPKQASTVPPGPDLGRNETDPVTDVGTQVSSQHAVTPPATSLFNNEAGGVENNINLQELKPTSTGPIQPVISEVFTNTKTENTFSVTIDPRGEEENDTILIPLLGANESIVFDDHFASFSINTPKENRSATEKQCFCDSPAPEGQKGERGEKGDPATKMWRLPGYSATFIILIAAAVRTEAKATLAEKFTKIKSPEIEVTDGFDTSIVPPTEESPFTEISETSEMPVELSTLNSAFRTATTLFPFENFTLDTADFFFNCCDCCTPVSGEKGEPGEHGLPGPKGEMGDTGPQGLPGIPGLQGPKGFKGDKGDKGEHGDQGTNGIPGYPGKPGEQGEAGVKGDKGNSGLPGMKGQKGVKGDTCENGTKGEKGEKGELGLQGLDGENGDKGEKGDLGKKGDCGEPGERGERGGKGEAGIKGEKGSKGDTGVEGIPGMNGQQGEKGEPGSKGEKGDLGPAGVMGPLGPKGNPGSKGARGASGKKGSRGIKGSKGDNSKVRRSAFSAGLSKSFPPPNVPIKFDKILYNDQEDYNPSTGKFNCSIPGAYVFAYHMTIRGRPARISIVAQNKKIVKTRETLYGQEIDQASFLIILKLNAGDQVWLEVGRDWNGIYVSAEDDSIFTGFLLYPDDIFETLA</sequence>
<evidence type="ECO:0000256" key="2">
    <source>
        <dbReference type="ARBA" id="ARBA00022525"/>
    </source>
</evidence>
<dbReference type="InterPro" id="IPR001073">
    <property type="entry name" value="C1q_dom"/>
</dbReference>
<dbReference type="AlphaFoldDB" id="M7BX68"/>
<evidence type="ECO:0000256" key="1">
    <source>
        <dbReference type="ARBA" id="ARBA00004498"/>
    </source>
</evidence>
<evidence type="ECO:0000256" key="9">
    <source>
        <dbReference type="SAM" id="SignalP"/>
    </source>
</evidence>
<gene>
    <name evidence="11" type="ORF">UY3_10121</name>
</gene>
<feature type="signal peptide" evidence="9">
    <location>
        <begin position="1"/>
        <end position="20"/>
    </location>
</feature>
<evidence type="ECO:0000256" key="7">
    <source>
        <dbReference type="ARBA" id="ARBA00023278"/>
    </source>
</evidence>
<comment type="subcellular location">
    <subcellularLocation>
        <location evidence="1">Secreted</location>
        <location evidence="1">Extracellular space</location>
        <location evidence="1">Extracellular matrix</location>
    </subcellularLocation>
</comment>
<dbReference type="InterPro" id="IPR050392">
    <property type="entry name" value="Collagen/C1q_domain"/>
</dbReference>
<evidence type="ECO:0000313" key="12">
    <source>
        <dbReference type="Proteomes" id="UP000031443"/>
    </source>
</evidence>
<keyword evidence="6" id="KW-0325">Glycoprotein</keyword>
<feature type="compositionally biased region" description="Basic and acidic residues" evidence="8">
    <location>
        <begin position="484"/>
        <end position="496"/>
    </location>
</feature>
<keyword evidence="2" id="KW-0964">Secreted</keyword>
<dbReference type="GO" id="GO:0005581">
    <property type="term" value="C:collagen trimer"/>
    <property type="evidence" value="ECO:0007669"/>
    <property type="project" value="UniProtKB-KW"/>
</dbReference>
<reference evidence="12" key="1">
    <citation type="journal article" date="2013" name="Nat. Genet.">
        <title>The draft genomes of soft-shell turtle and green sea turtle yield insights into the development and evolution of the turtle-specific body plan.</title>
        <authorList>
            <person name="Wang Z."/>
            <person name="Pascual-Anaya J."/>
            <person name="Zadissa A."/>
            <person name="Li W."/>
            <person name="Niimura Y."/>
            <person name="Huang Z."/>
            <person name="Li C."/>
            <person name="White S."/>
            <person name="Xiong Z."/>
            <person name="Fang D."/>
            <person name="Wang B."/>
            <person name="Ming Y."/>
            <person name="Chen Y."/>
            <person name="Zheng Y."/>
            <person name="Kuraku S."/>
            <person name="Pignatelli M."/>
            <person name="Herrero J."/>
            <person name="Beal K."/>
            <person name="Nozawa M."/>
            <person name="Li Q."/>
            <person name="Wang J."/>
            <person name="Zhang H."/>
            <person name="Yu L."/>
            <person name="Shigenobu S."/>
            <person name="Wang J."/>
            <person name="Liu J."/>
            <person name="Flicek P."/>
            <person name="Searle S."/>
            <person name="Wang J."/>
            <person name="Kuratani S."/>
            <person name="Yin Y."/>
            <person name="Aken B."/>
            <person name="Zhang G."/>
            <person name="Irie N."/>
        </authorList>
    </citation>
    <scope>NUCLEOTIDE SEQUENCE [LARGE SCALE GENOMIC DNA]</scope>
</reference>
<organism evidence="11 12">
    <name type="scientific">Chelonia mydas</name>
    <name type="common">Green sea-turtle</name>
    <name type="synonym">Chelonia agassizi</name>
    <dbReference type="NCBI Taxonomy" id="8469"/>
    <lineage>
        <taxon>Eukaryota</taxon>
        <taxon>Metazoa</taxon>
        <taxon>Chordata</taxon>
        <taxon>Craniata</taxon>
        <taxon>Vertebrata</taxon>
        <taxon>Euteleostomi</taxon>
        <taxon>Archelosauria</taxon>
        <taxon>Testudinata</taxon>
        <taxon>Testudines</taxon>
        <taxon>Cryptodira</taxon>
        <taxon>Durocryptodira</taxon>
        <taxon>Americhelydia</taxon>
        <taxon>Chelonioidea</taxon>
        <taxon>Cheloniidae</taxon>
        <taxon>Chelonia</taxon>
    </lineage>
</organism>
<keyword evidence="3" id="KW-0272">Extracellular matrix</keyword>
<dbReference type="FunFam" id="2.60.120.40:FF:000001">
    <property type="entry name" value="Complement C1q B chain"/>
    <property type="match status" value="1"/>
</dbReference>
<evidence type="ECO:0000256" key="3">
    <source>
        <dbReference type="ARBA" id="ARBA00022530"/>
    </source>
</evidence>
<dbReference type="GO" id="GO:0005576">
    <property type="term" value="C:extracellular region"/>
    <property type="evidence" value="ECO:0007669"/>
    <property type="project" value="UniProtKB-SubCell"/>
</dbReference>
<dbReference type="Pfam" id="PF01391">
    <property type="entry name" value="Collagen"/>
    <property type="match status" value="1"/>
</dbReference>
<evidence type="ECO:0000256" key="8">
    <source>
        <dbReference type="SAM" id="MobiDB-lite"/>
    </source>
</evidence>
<proteinExistence type="predicted"/>
<keyword evidence="5" id="KW-0176">Collagen</keyword>
<feature type="compositionally biased region" description="Basic and acidic residues" evidence="8">
    <location>
        <begin position="400"/>
        <end position="418"/>
    </location>
</feature>
<dbReference type="EMBL" id="KB539019">
    <property type="protein sequence ID" value="EMP32712.1"/>
    <property type="molecule type" value="Genomic_DNA"/>
</dbReference>
<evidence type="ECO:0000259" key="10">
    <source>
        <dbReference type="PROSITE" id="PS50871"/>
    </source>
</evidence>
<dbReference type="PRINTS" id="PR00007">
    <property type="entry name" value="COMPLEMNTC1Q"/>
</dbReference>
<dbReference type="InterPro" id="IPR008160">
    <property type="entry name" value="Collagen"/>
</dbReference>
<dbReference type="PANTHER" id="PTHR15427:SF51">
    <property type="entry name" value="OTOLIN 1"/>
    <property type="match status" value="1"/>
</dbReference>
<keyword evidence="12" id="KW-1185">Reference proteome</keyword>
<dbReference type="eggNOG" id="ENOG502QRPC">
    <property type="taxonomic scope" value="Eukaryota"/>
</dbReference>
<feature type="region of interest" description="Disordered" evidence="8">
    <location>
        <begin position="42"/>
        <end position="62"/>
    </location>
</feature>
<dbReference type="SMART" id="SM00110">
    <property type="entry name" value="C1Q"/>
    <property type="match status" value="1"/>
</dbReference>
<feature type="compositionally biased region" description="Low complexity" evidence="8">
    <location>
        <begin position="334"/>
        <end position="347"/>
    </location>
</feature>
<evidence type="ECO:0000256" key="6">
    <source>
        <dbReference type="ARBA" id="ARBA00023180"/>
    </source>
</evidence>
<dbReference type="Pfam" id="PF00386">
    <property type="entry name" value="C1q"/>
    <property type="match status" value="1"/>
</dbReference>
<protein>
    <submittedName>
        <fullName evidence="11">Otolin-1</fullName>
    </submittedName>
</protein>
<feature type="region of interest" description="Disordered" evidence="8">
    <location>
        <begin position="312"/>
        <end position="540"/>
    </location>
</feature>
<feature type="compositionally biased region" description="Basic and acidic residues" evidence="8">
    <location>
        <begin position="189"/>
        <end position="199"/>
    </location>
</feature>
<evidence type="ECO:0000256" key="4">
    <source>
        <dbReference type="ARBA" id="ARBA00022729"/>
    </source>
</evidence>
<feature type="compositionally biased region" description="Basic and acidic residues" evidence="8">
    <location>
        <begin position="349"/>
        <end position="361"/>
    </location>
</feature>
<accession>M7BX68</accession>
<feature type="domain" description="C1q" evidence="10">
    <location>
        <begin position="537"/>
        <end position="672"/>
    </location>
</feature>
<keyword evidence="4 9" id="KW-0732">Signal</keyword>
<dbReference type="PANTHER" id="PTHR15427">
    <property type="entry name" value="EMILIN ELASTIN MICROFIBRIL INTERFACE-LOCATED PROTEIN ELASTIN MICROFIBRIL INTERFACER"/>
    <property type="match status" value="1"/>
</dbReference>
<feature type="region of interest" description="Disordered" evidence="8">
    <location>
        <begin position="173"/>
        <end position="201"/>
    </location>
</feature>
<dbReference type="PROSITE" id="PS50871">
    <property type="entry name" value="C1Q"/>
    <property type="match status" value="1"/>
</dbReference>
<dbReference type="Gene3D" id="2.60.120.40">
    <property type="match status" value="1"/>
</dbReference>
<dbReference type="Proteomes" id="UP000031443">
    <property type="component" value="Unassembled WGS sequence"/>
</dbReference>
<evidence type="ECO:0000256" key="5">
    <source>
        <dbReference type="ARBA" id="ARBA00023119"/>
    </source>
</evidence>